<keyword evidence="2" id="KW-0328">Glycosyltransferase</keyword>
<dbReference type="GO" id="GO:0016757">
    <property type="term" value="F:glycosyltransferase activity"/>
    <property type="evidence" value="ECO:0007669"/>
    <property type="project" value="UniProtKB-KW"/>
</dbReference>
<dbReference type="Proteomes" id="UP001549749">
    <property type="component" value="Unassembled WGS sequence"/>
</dbReference>
<dbReference type="InterPro" id="IPR001296">
    <property type="entry name" value="Glyco_trans_1"/>
</dbReference>
<dbReference type="PANTHER" id="PTHR12526">
    <property type="entry name" value="GLYCOSYLTRANSFERASE"/>
    <property type="match status" value="1"/>
</dbReference>
<dbReference type="Pfam" id="PF00534">
    <property type="entry name" value="Glycos_transf_1"/>
    <property type="match status" value="1"/>
</dbReference>
<gene>
    <name evidence="2" type="ORF">ABR189_04445</name>
</gene>
<organism evidence="2 3">
    <name type="scientific">Chitinophaga defluvii</name>
    <dbReference type="NCBI Taxonomy" id="3163343"/>
    <lineage>
        <taxon>Bacteria</taxon>
        <taxon>Pseudomonadati</taxon>
        <taxon>Bacteroidota</taxon>
        <taxon>Chitinophagia</taxon>
        <taxon>Chitinophagales</taxon>
        <taxon>Chitinophagaceae</taxon>
        <taxon>Chitinophaga</taxon>
    </lineage>
</organism>
<reference evidence="2 3" key="1">
    <citation type="submission" date="2024-06" db="EMBL/GenBank/DDBJ databases">
        <title>Chitinophaga defluvii sp. nov., isolated from municipal sewage.</title>
        <authorList>
            <person name="Zhang L."/>
        </authorList>
    </citation>
    <scope>NUCLEOTIDE SEQUENCE [LARGE SCALE GENOMIC DNA]</scope>
    <source>
        <strain evidence="2 3">H8</strain>
    </source>
</reference>
<keyword evidence="2" id="KW-0808">Transferase</keyword>
<dbReference type="SUPFAM" id="SSF53756">
    <property type="entry name" value="UDP-Glycosyltransferase/glycogen phosphorylase"/>
    <property type="match status" value="1"/>
</dbReference>
<evidence type="ECO:0000259" key="1">
    <source>
        <dbReference type="Pfam" id="PF00534"/>
    </source>
</evidence>
<feature type="domain" description="Glycosyl transferase family 1" evidence="1">
    <location>
        <begin position="189"/>
        <end position="342"/>
    </location>
</feature>
<dbReference type="EMBL" id="JBEXAC010000001">
    <property type="protein sequence ID" value="MET6996600.1"/>
    <property type="molecule type" value="Genomic_DNA"/>
</dbReference>
<dbReference type="EC" id="2.4.-.-" evidence="2"/>
<dbReference type="RefSeq" id="WP_354659242.1">
    <property type="nucleotide sequence ID" value="NZ_JBEXAC010000001.1"/>
</dbReference>
<dbReference type="CDD" id="cd03801">
    <property type="entry name" value="GT4_PimA-like"/>
    <property type="match status" value="1"/>
</dbReference>
<evidence type="ECO:0000313" key="2">
    <source>
        <dbReference type="EMBL" id="MET6996600.1"/>
    </source>
</evidence>
<proteinExistence type="predicted"/>
<sequence length="382" mass="43512">MKVLFAHNSIFQFANGLVYSSNIPQQVWHRYLVHFDKLVVVGRAIEVADDTIEISTADNVDFIKFPDVTLWEGVFKQYYFVNLAKKYISESQVSAVIVRLPSQVGIYFLKAAVQLNLPVAVEVVGDIWNELWYRKLLRTRLLAPYRFWQMREAVKKASHVIYVTEEYLQRIYPCKGERSFASNVDIQVLKDKLISKSGVFQITTVGSLDFYYKGYDVVLKALSLLKKQGISDFMLNCAGDGTGEAIRELAKQYDLTDSINILGILTKKKLYTLLDNTDLYIQPSRTEGLPRALIEAMSRGCPALASTAGGIPELLDVAYLHKPGDYKKLANDIKNLLLNEDLFIEMSRINLCRAADYLPSVLEKRRHNFWASFNASIKTKDH</sequence>
<name>A0ABV2T0P2_9BACT</name>
<accession>A0ABV2T0P2</accession>
<protein>
    <submittedName>
        <fullName evidence="2">Glycosyltransferase family 4 protein</fullName>
        <ecNumber evidence="2">2.4.-.-</ecNumber>
    </submittedName>
</protein>
<dbReference type="PANTHER" id="PTHR12526:SF630">
    <property type="entry name" value="GLYCOSYLTRANSFERASE"/>
    <property type="match status" value="1"/>
</dbReference>
<evidence type="ECO:0000313" key="3">
    <source>
        <dbReference type="Proteomes" id="UP001549749"/>
    </source>
</evidence>
<comment type="caution">
    <text evidence="2">The sequence shown here is derived from an EMBL/GenBank/DDBJ whole genome shotgun (WGS) entry which is preliminary data.</text>
</comment>
<keyword evidence="3" id="KW-1185">Reference proteome</keyword>
<dbReference type="Gene3D" id="3.40.50.2000">
    <property type="entry name" value="Glycogen Phosphorylase B"/>
    <property type="match status" value="2"/>
</dbReference>